<evidence type="ECO:0000256" key="3">
    <source>
        <dbReference type="ARBA" id="ARBA00022741"/>
    </source>
</evidence>
<sequence length="249" mass="28787">MSNTNHIKFLDVSIKHKRYKGFNVDHINFELKGSEILMLIGKSGSGKTTLLNSITDKKLVSQGEIVFNDQNLPSLSKHKIRKIAKFIGFLDQIPNLILDDYVYENIIRSIRKPWYYKFFNITPISVLNKVEEVLKTLDLSNHINKLIKDLSGGQKQRVDIAKIFFQKPKLLLIDEPTNGLDYLNSEIVIREIKKLSEQFKAPVIISIHDLEIVKKFADKILIIQNKKPILINNSADLNIDEIRKKYETE</sequence>
<keyword evidence="2" id="KW-0813">Transport</keyword>
<dbReference type="InterPro" id="IPR003593">
    <property type="entry name" value="AAA+_ATPase"/>
</dbReference>
<dbReference type="GO" id="GO:0005524">
    <property type="term" value="F:ATP binding"/>
    <property type="evidence" value="ECO:0007669"/>
    <property type="project" value="UniProtKB-KW"/>
</dbReference>
<dbReference type="eggNOG" id="COG3638">
    <property type="taxonomic scope" value="Bacteria"/>
</dbReference>
<dbReference type="PROSITE" id="PS50893">
    <property type="entry name" value="ABC_TRANSPORTER_2"/>
    <property type="match status" value="1"/>
</dbReference>
<comment type="similarity">
    <text evidence="1">Belongs to the ABC transporter superfamily.</text>
</comment>
<dbReference type="Pfam" id="PF00005">
    <property type="entry name" value="ABC_tran"/>
    <property type="match status" value="1"/>
</dbReference>
<dbReference type="PANTHER" id="PTHR42711">
    <property type="entry name" value="ABC TRANSPORTER ATP-BINDING PROTEIN"/>
    <property type="match status" value="1"/>
</dbReference>
<dbReference type="InterPro" id="IPR017871">
    <property type="entry name" value="ABC_transporter-like_CS"/>
</dbReference>
<evidence type="ECO:0000259" key="5">
    <source>
        <dbReference type="PROSITE" id="PS50893"/>
    </source>
</evidence>
<keyword evidence="4" id="KW-0067">ATP-binding</keyword>
<dbReference type="RefSeq" id="WP_011884035.1">
    <property type="nucleotide sequence ID" value="NC_023030.2"/>
</dbReference>
<evidence type="ECO:0000313" key="6">
    <source>
        <dbReference type="EMBL" id="AHB99525.1"/>
    </source>
</evidence>
<dbReference type="GO" id="GO:0016887">
    <property type="term" value="F:ATP hydrolysis activity"/>
    <property type="evidence" value="ECO:0007669"/>
    <property type="project" value="InterPro"/>
</dbReference>
<dbReference type="HOGENOM" id="CLU_000604_1_22_14"/>
<dbReference type="PANTHER" id="PTHR42711:SF5">
    <property type="entry name" value="ABC TRANSPORTER ATP-BINDING PROTEIN NATA"/>
    <property type="match status" value="1"/>
</dbReference>
<dbReference type="AlphaFoldDB" id="A0A0F6CKA3"/>
<dbReference type="Proteomes" id="UP000018735">
    <property type="component" value="Chromosome"/>
</dbReference>
<dbReference type="KEGG" id="mgz:GCW_01275"/>
<dbReference type="Gene3D" id="3.40.50.300">
    <property type="entry name" value="P-loop containing nucleotide triphosphate hydrolases"/>
    <property type="match status" value="1"/>
</dbReference>
<keyword evidence="3" id="KW-0547">Nucleotide-binding</keyword>
<dbReference type="PROSITE" id="PS00211">
    <property type="entry name" value="ABC_TRANSPORTER_1"/>
    <property type="match status" value="1"/>
</dbReference>
<dbReference type="InterPro" id="IPR050763">
    <property type="entry name" value="ABC_transporter_ATP-binding"/>
</dbReference>
<protein>
    <submittedName>
        <fullName evidence="6">High affinity ABC transporter ATPase HatB</fullName>
    </submittedName>
</protein>
<feature type="domain" description="ABC transporter" evidence="5">
    <location>
        <begin position="7"/>
        <end position="248"/>
    </location>
</feature>
<reference evidence="6 7" key="1">
    <citation type="journal article" date="2011" name="PLoS ONE">
        <title>Core proteome of the minimal cell: comparative proteomics of three mollicute species.</title>
        <authorList>
            <person name="Fisunov G.Y."/>
            <person name="Alexeev D.G."/>
            <person name="Bazaleev N.A."/>
            <person name="Ladygina V.G."/>
            <person name="Galyamina M.A."/>
            <person name="Kondratov I.G."/>
            <person name="Zhukova N.A."/>
            <person name="Serebryakova M.V."/>
            <person name="Demina I.A."/>
            <person name="Govorun V.M."/>
        </authorList>
    </citation>
    <scope>NUCLEOTIDE SEQUENCE [LARGE SCALE GENOMIC DNA]</scope>
    <source>
        <strain evidence="6 7">S6</strain>
    </source>
</reference>
<evidence type="ECO:0000313" key="7">
    <source>
        <dbReference type="Proteomes" id="UP000018735"/>
    </source>
</evidence>
<accession>A0A0F6CKA3</accession>
<evidence type="ECO:0000256" key="2">
    <source>
        <dbReference type="ARBA" id="ARBA00022448"/>
    </source>
</evidence>
<name>A0A0F6CKA3_MYCGL</name>
<organism evidence="6 7">
    <name type="scientific">Mycoplasmoides gallisepticum S6</name>
    <dbReference type="NCBI Taxonomy" id="1006581"/>
    <lineage>
        <taxon>Bacteria</taxon>
        <taxon>Bacillati</taxon>
        <taxon>Mycoplasmatota</taxon>
        <taxon>Mycoplasmoidales</taxon>
        <taxon>Mycoplasmoidaceae</taxon>
        <taxon>Mycoplasmoides</taxon>
    </lineage>
</organism>
<dbReference type="SMART" id="SM00382">
    <property type="entry name" value="AAA"/>
    <property type="match status" value="1"/>
</dbReference>
<evidence type="ECO:0000256" key="4">
    <source>
        <dbReference type="ARBA" id="ARBA00022840"/>
    </source>
</evidence>
<dbReference type="SUPFAM" id="SSF52540">
    <property type="entry name" value="P-loop containing nucleoside triphosphate hydrolases"/>
    <property type="match status" value="1"/>
</dbReference>
<dbReference type="InterPro" id="IPR003439">
    <property type="entry name" value="ABC_transporter-like_ATP-bd"/>
</dbReference>
<evidence type="ECO:0000256" key="1">
    <source>
        <dbReference type="ARBA" id="ARBA00005417"/>
    </source>
</evidence>
<gene>
    <name evidence="6" type="primary">hatB</name>
    <name evidence="6" type="ORF">GCW_01275</name>
</gene>
<dbReference type="EMBL" id="CP006916">
    <property type="protein sequence ID" value="AHB99525.1"/>
    <property type="molecule type" value="Genomic_DNA"/>
</dbReference>
<dbReference type="InterPro" id="IPR027417">
    <property type="entry name" value="P-loop_NTPase"/>
</dbReference>
<proteinExistence type="inferred from homology"/>